<dbReference type="Gene3D" id="3.10.620.30">
    <property type="match status" value="1"/>
</dbReference>
<dbReference type="AlphaFoldDB" id="A0A4Q9FGP8"/>
<feature type="domain" description="DUF3857" evidence="2">
    <location>
        <begin position="69"/>
        <end position="204"/>
    </location>
</feature>
<proteinExistence type="predicted"/>
<feature type="domain" description="Transglutaminase-like" evidence="1">
    <location>
        <begin position="307"/>
        <end position="372"/>
    </location>
</feature>
<dbReference type="RefSeq" id="WP_130965409.1">
    <property type="nucleotide sequence ID" value="NZ_SIRT01000016.1"/>
</dbReference>
<organism evidence="3 4">
    <name type="scientific">Hyunsoonleella flava</name>
    <dbReference type="NCBI Taxonomy" id="2527939"/>
    <lineage>
        <taxon>Bacteria</taxon>
        <taxon>Pseudomonadati</taxon>
        <taxon>Bacteroidota</taxon>
        <taxon>Flavobacteriia</taxon>
        <taxon>Flavobacteriales</taxon>
        <taxon>Flavobacteriaceae</taxon>
    </lineage>
</organism>
<dbReference type="OrthoDB" id="98874at2"/>
<dbReference type="Gene3D" id="2.60.40.3140">
    <property type="match status" value="1"/>
</dbReference>
<dbReference type="Gene3D" id="2.60.120.1130">
    <property type="match status" value="1"/>
</dbReference>
<comment type="caution">
    <text evidence="3">The sequence shown here is derived from an EMBL/GenBank/DDBJ whole genome shotgun (WGS) entry which is preliminary data.</text>
</comment>
<reference evidence="3 4" key="1">
    <citation type="submission" date="2019-02" db="EMBL/GenBank/DDBJ databases">
        <title>Hyunsoonleella sp., isolated from marine sediment.</title>
        <authorList>
            <person name="Liu B.-T."/>
        </authorList>
    </citation>
    <scope>NUCLEOTIDE SEQUENCE [LARGE SCALE GENOMIC DNA]</scope>
    <source>
        <strain evidence="3 4">T58</strain>
    </source>
</reference>
<dbReference type="InterPro" id="IPR002931">
    <property type="entry name" value="Transglutaminase-like"/>
</dbReference>
<gene>
    <name evidence="3" type="ORF">EYD45_15145</name>
</gene>
<evidence type="ECO:0000313" key="3">
    <source>
        <dbReference type="EMBL" id="TBM99750.1"/>
    </source>
</evidence>
<keyword evidence="4" id="KW-1185">Reference proteome</keyword>
<dbReference type="EMBL" id="SIRT01000016">
    <property type="protein sequence ID" value="TBM99750.1"/>
    <property type="molecule type" value="Genomic_DNA"/>
</dbReference>
<name>A0A4Q9FGP8_9FLAO</name>
<dbReference type="Proteomes" id="UP000291142">
    <property type="component" value="Unassembled WGS sequence"/>
</dbReference>
<dbReference type="InterPro" id="IPR024618">
    <property type="entry name" value="DUF3857"/>
</dbReference>
<dbReference type="Pfam" id="PF01841">
    <property type="entry name" value="Transglut_core"/>
    <property type="match status" value="1"/>
</dbReference>
<sequence length="654" mass="75903">MRQILQLLIVLIGVSIYSQTTTSKDPVYRASLSDLKLDNYPKDSTANALVLYEFGKSYVDRNEYDLRTEIKRKIKIFNKEGFDNANVTIYLYKSNSSTYEKVEDIFASTYTLENDKVVQTELDPKNIYREEYDENITMVKFTLPNIKEGSVITYSYKLESPYMRKYHGWEFQGRIPKLYSEYNTSIPGNWLYHIKLVGGKKLSTNTMDIEKQCLQMYNGASADCSVAKYIMKDIPAFIEEDYMTTESNYLARIEYELETFRGMDGTVKHYTKTWKDVDKELRTEKDIGRQLRKSIDVEELLSEDIINMSDPLEKAKAIYHFVQNAYTWNGEYRIFEDVSVKNLIKNKSGNISSINILLHSLLRDSGITVNPILLSTRNNGFATKLFPVFTDFNYLLVEASINDKKYLLDATDKFLNFGLVPYRCLNGYGRRIDFKKGSEWIDIKPPLKSSMLYMVDLSFDEQQNLVGSVKGKTTGYHALNSRKAYFPNEDAYVQNLQDKTIDIDISNHSVENSSKTSPSFTESYNVQYEAESISETIYLNPFLFPFFKENPFKLQERTYPIDFGYEDRYIYVLKFDLGDEYIVQENPESLVMSLPNKTGSITFSTKVVGNLVNMTFNISFNEAVYTPEYYPYLKEFMNKAVNIQTNSLIVLKKK</sequence>
<evidence type="ECO:0000259" key="1">
    <source>
        <dbReference type="Pfam" id="PF01841"/>
    </source>
</evidence>
<accession>A0A4Q9FGP8</accession>
<dbReference type="Pfam" id="PF12969">
    <property type="entry name" value="DUF3857"/>
    <property type="match status" value="1"/>
</dbReference>
<protein>
    <submittedName>
        <fullName evidence="3">DUF3857 domain-containing protein</fullName>
    </submittedName>
</protein>
<evidence type="ECO:0000313" key="4">
    <source>
        <dbReference type="Proteomes" id="UP000291142"/>
    </source>
</evidence>
<evidence type="ECO:0000259" key="2">
    <source>
        <dbReference type="Pfam" id="PF12969"/>
    </source>
</evidence>